<proteinExistence type="predicted"/>
<organism evidence="1">
    <name type="scientific">Cucumis melo</name>
    <name type="common">Muskmelon</name>
    <dbReference type="NCBI Taxonomy" id="3656"/>
    <lineage>
        <taxon>Eukaryota</taxon>
        <taxon>Viridiplantae</taxon>
        <taxon>Streptophyta</taxon>
        <taxon>Embryophyta</taxon>
        <taxon>Tracheophyta</taxon>
        <taxon>Spermatophyta</taxon>
        <taxon>Magnoliopsida</taxon>
        <taxon>eudicotyledons</taxon>
        <taxon>Gunneridae</taxon>
        <taxon>Pentapetalae</taxon>
        <taxon>rosids</taxon>
        <taxon>fabids</taxon>
        <taxon>Cucurbitales</taxon>
        <taxon>Cucurbitaceae</taxon>
        <taxon>Benincaseae</taxon>
        <taxon>Cucumis</taxon>
    </lineage>
</organism>
<protein>
    <submittedName>
        <fullName evidence="1">Uncharacterized protein</fullName>
    </submittedName>
</protein>
<reference evidence="1" key="1">
    <citation type="submission" date="2023-03" db="UniProtKB">
        <authorList>
            <consortium name="EnsemblPlants"/>
        </authorList>
    </citation>
    <scope>IDENTIFICATION</scope>
</reference>
<evidence type="ECO:0000313" key="1">
    <source>
        <dbReference type="EnsemblPlants" id="MELO3C031446.2.1"/>
    </source>
</evidence>
<sequence length="115" mass="13269">MAFLIEVVEKKPSLFNGQVLQVFVIIIYEDEDVICKQKIFDGIMRLYLGCCFWELCIIVGNPFGSGSVVVDWGTKNNIVIAIEVVPEALPLEDGDRNTWRMNLRRFEKIQWLKTT</sequence>
<name>A0A9I9EBX4_CUCME</name>
<dbReference type="AlphaFoldDB" id="A0A9I9EBX4"/>
<accession>A0A9I9EBX4</accession>
<dbReference type="Gramene" id="MELO3C031446.2.1">
    <property type="protein sequence ID" value="MELO3C031446.2.1"/>
    <property type="gene ID" value="MELO3C031446.2"/>
</dbReference>
<dbReference type="EnsemblPlants" id="MELO3C031446.2.1">
    <property type="protein sequence ID" value="MELO3C031446.2.1"/>
    <property type="gene ID" value="MELO3C031446.2"/>
</dbReference>